<sequence>MTGTAAVRNPVVLWAQRRDCIYLTIAVEDCNNAQVKIGVDKVTFKGTGGDRNQYECTLDLYGKLKTEECKFITRDRATEMLLLKDSSGDEFWPRLLKETTKMHWLKVDFNKWKDEDDSDPEDMSGGNFEEMMRKMEGFCGPDTDGGDFGDDADSDDEGLPDLEPTKTDDIDSKDNKDGEDRKE</sequence>
<dbReference type="AlphaFoldDB" id="A0A1V9X6A0"/>
<accession>A0A1V9X6A0</accession>
<comment type="similarity">
    <text evidence="1">Belongs to the p23/wos2 family.</text>
</comment>
<feature type="domain" description="CS" evidence="3">
    <location>
        <begin position="7"/>
        <end position="96"/>
    </location>
</feature>
<dbReference type="GO" id="GO:0051879">
    <property type="term" value="F:Hsp90 protein binding"/>
    <property type="evidence" value="ECO:0007669"/>
    <property type="project" value="InterPro"/>
</dbReference>
<name>A0A1V9X6A0_9ACAR</name>
<dbReference type="CDD" id="cd06465">
    <property type="entry name" value="p23_hB-ind1_like"/>
    <property type="match status" value="1"/>
</dbReference>
<evidence type="ECO:0000256" key="1">
    <source>
        <dbReference type="ARBA" id="ARBA00025733"/>
    </source>
</evidence>
<feature type="region of interest" description="Disordered" evidence="2">
    <location>
        <begin position="115"/>
        <end position="183"/>
    </location>
</feature>
<dbReference type="GO" id="GO:0006457">
    <property type="term" value="P:protein folding"/>
    <property type="evidence" value="ECO:0007669"/>
    <property type="project" value="TreeGrafter"/>
</dbReference>
<dbReference type="GO" id="GO:0005829">
    <property type="term" value="C:cytosol"/>
    <property type="evidence" value="ECO:0007669"/>
    <property type="project" value="TreeGrafter"/>
</dbReference>
<dbReference type="InterPro" id="IPR008978">
    <property type="entry name" value="HSP20-like_chaperone"/>
</dbReference>
<dbReference type="FunFam" id="2.60.40.790:FF:000013">
    <property type="entry name" value="Very-long-chain (3R)-3-hydroxyacyl-CoA dehydratase"/>
    <property type="match status" value="1"/>
</dbReference>
<dbReference type="GO" id="GO:0051087">
    <property type="term" value="F:protein-folding chaperone binding"/>
    <property type="evidence" value="ECO:0007669"/>
    <property type="project" value="TreeGrafter"/>
</dbReference>
<dbReference type="PROSITE" id="PS51203">
    <property type="entry name" value="CS"/>
    <property type="match status" value="1"/>
</dbReference>
<dbReference type="OrthoDB" id="1564555at2759"/>
<gene>
    <name evidence="4" type="ORF">BIW11_12598</name>
</gene>
<dbReference type="STRING" id="418985.A0A1V9X6A0"/>
<feature type="compositionally biased region" description="Acidic residues" evidence="2">
    <location>
        <begin position="144"/>
        <end position="160"/>
    </location>
</feature>
<dbReference type="PANTHER" id="PTHR22932:SF1">
    <property type="entry name" value="CO-CHAPERONE PROTEIN DAF-41"/>
    <property type="match status" value="1"/>
</dbReference>
<protein>
    <submittedName>
        <fullName evidence="4">Prostaglandin E synthase 3-like</fullName>
    </submittedName>
</protein>
<comment type="caution">
    <text evidence="4">The sequence shown here is derived from an EMBL/GenBank/DDBJ whole genome shotgun (WGS) entry which is preliminary data.</text>
</comment>
<dbReference type="InterPro" id="IPR007052">
    <property type="entry name" value="CS_dom"/>
</dbReference>
<dbReference type="EMBL" id="MNPL01022971">
    <property type="protein sequence ID" value="OQR68913.1"/>
    <property type="molecule type" value="Genomic_DNA"/>
</dbReference>
<dbReference type="InParanoid" id="A0A1V9X6A0"/>
<dbReference type="Gene3D" id="2.60.40.790">
    <property type="match status" value="1"/>
</dbReference>
<organism evidence="4 5">
    <name type="scientific">Tropilaelaps mercedesae</name>
    <dbReference type="NCBI Taxonomy" id="418985"/>
    <lineage>
        <taxon>Eukaryota</taxon>
        <taxon>Metazoa</taxon>
        <taxon>Ecdysozoa</taxon>
        <taxon>Arthropoda</taxon>
        <taxon>Chelicerata</taxon>
        <taxon>Arachnida</taxon>
        <taxon>Acari</taxon>
        <taxon>Parasitiformes</taxon>
        <taxon>Mesostigmata</taxon>
        <taxon>Gamasina</taxon>
        <taxon>Dermanyssoidea</taxon>
        <taxon>Laelapidae</taxon>
        <taxon>Tropilaelaps</taxon>
    </lineage>
</organism>
<proteinExistence type="inferred from homology"/>
<reference evidence="4 5" key="1">
    <citation type="journal article" date="2017" name="Gigascience">
        <title>Draft genome of the honey bee ectoparasitic mite, Tropilaelaps mercedesae, is shaped by the parasitic life history.</title>
        <authorList>
            <person name="Dong X."/>
            <person name="Armstrong S.D."/>
            <person name="Xia D."/>
            <person name="Makepeace B.L."/>
            <person name="Darby A.C."/>
            <person name="Kadowaki T."/>
        </authorList>
    </citation>
    <scope>NUCLEOTIDE SEQUENCE [LARGE SCALE GENOMIC DNA]</scope>
    <source>
        <strain evidence="4">Wuxi-XJTLU</strain>
    </source>
</reference>
<dbReference type="PANTHER" id="PTHR22932">
    <property type="entry name" value="TELOMERASE-BINDING PROTEIN P23 HSP90 CO-CHAPERONE"/>
    <property type="match status" value="1"/>
</dbReference>
<dbReference type="InterPro" id="IPR045250">
    <property type="entry name" value="p23-like"/>
</dbReference>
<feature type="compositionally biased region" description="Basic and acidic residues" evidence="2">
    <location>
        <begin position="163"/>
        <end position="183"/>
    </location>
</feature>
<dbReference type="Proteomes" id="UP000192247">
    <property type="component" value="Unassembled WGS sequence"/>
</dbReference>
<evidence type="ECO:0000313" key="5">
    <source>
        <dbReference type="Proteomes" id="UP000192247"/>
    </source>
</evidence>
<evidence type="ECO:0000256" key="2">
    <source>
        <dbReference type="SAM" id="MobiDB-lite"/>
    </source>
</evidence>
<dbReference type="SUPFAM" id="SSF49764">
    <property type="entry name" value="HSP20-like chaperones"/>
    <property type="match status" value="1"/>
</dbReference>
<dbReference type="FunCoup" id="A0A1V9X6A0">
    <property type="interactions" value="2076"/>
</dbReference>
<dbReference type="GO" id="GO:0051131">
    <property type="term" value="P:chaperone-mediated protein complex assembly"/>
    <property type="evidence" value="ECO:0007669"/>
    <property type="project" value="TreeGrafter"/>
</dbReference>
<dbReference type="Pfam" id="PF04969">
    <property type="entry name" value="CS"/>
    <property type="match status" value="1"/>
</dbReference>
<keyword evidence="5" id="KW-1185">Reference proteome</keyword>
<dbReference type="GO" id="GO:0005634">
    <property type="term" value="C:nucleus"/>
    <property type="evidence" value="ECO:0007669"/>
    <property type="project" value="TreeGrafter"/>
</dbReference>
<evidence type="ECO:0000313" key="4">
    <source>
        <dbReference type="EMBL" id="OQR68913.1"/>
    </source>
</evidence>
<evidence type="ECO:0000259" key="3">
    <source>
        <dbReference type="PROSITE" id="PS51203"/>
    </source>
</evidence>